<evidence type="ECO:0000256" key="4">
    <source>
        <dbReference type="SAM" id="MobiDB-lite"/>
    </source>
</evidence>
<reference evidence="5" key="1">
    <citation type="journal article" date="2020" name="Microb. Genom.">
        <title>Genetic diversity of clinical and environmental Mucorales isolates obtained from an investigation of mucormycosis cases among solid organ transplant recipients.</title>
        <authorList>
            <person name="Nguyen M.H."/>
            <person name="Kaul D."/>
            <person name="Muto C."/>
            <person name="Cheng S.J."/>
            <person name="Richter R.A."/>
            <person name="Bruno V.M."/>
            <person name="Liu G."/>
            <person name="Beyhan S."/>
            <person name="Sundermann A.J."/>
            <person name="Mounaud S."/>
            <person name="Pasculle A.W."/>
            <person name="Nierman W.C."/>
            <person name="Driscoll E."/>
            <person name="Cumbie R."/>
            <person name="Clancy C.J."/>
            <person name="Dupont C.L."/>
        </authorList>
    </citation>
    <scope>NUCLEOTIDE SEQUENCE</scope>
    <source>
        <strain evidence="5">GL16</strain>
    </source>
</reference>
<dbReference type="PANTHER" id="PTHR12425:SF5">
    <property type="entry name" value="SYNEMBRYN"/>
    <property type="match status" value="1"/>
</dbReference>
<dbReference type="PANTHER" id="PTHR12425">
    <property type="entry name" value="SYNEMBRYN"/>
    <property type="match status" value="1"/>
</dbReference>
<gene>
    <name evidence="5" type="ORF">G6F51_005457</name>
</gene>
<organism evidence="5 6">
    <name type="scientific">Rhizopus oryzae</name>
    <name type="common">Mucormycosis agent</name>
    <name type="synonym">Rhizopus arrhizus var. delemar</name>
    <dbReference type="NCBI Taxonomy" id="64495"/>
    <lineage>
        <taxon>Eukaryota</taxon>
        <taxon>Fungi</taxon>
        <taxon>Fungi incertae sedis</taxon>
        <taxon>Mucoromycota</taxon>
        <taxon>Mucoromycotina</taxon>
        <taxon>Mucoromycetes</taxon>
        <taxon>Mucorales</taxon>
        <taxon>Mucorineae</taxon>
        <taxon>Rhizopodaceae</taxon>
        <taxon>Rhizopus</taxon>
    </lineage>
</organism>
<dbReference type="GO" id="GO:0005737">
    <property type="term" value="C:cytoplasm"/>
    <property type="evidence" value="ECO:0007669"/>
    <property type="project" value="TreeGrafter"/>
</dbReference>
<dbReference type="Proteomes" id="UP000717996">
    <property type="component" value="Unassembled WGS sequence"/>
</dbReference>
<dbReference type="Pfam" id="PF10165">
    <property type="entry name" value="Ric8"/>
    <property type="match status" value="1"/>
</dbReference>
<evidence type="ECO:0000256" key="2">
    <source>
        <dbReference type="ARBA" id="ARBA00022658"/>
    </source>
</evidence>
<feature type="region of interest" description="Disordered" evidence="4">
    <location>
        <begin position="419"/>
        <end position="438"/>
    </location>
</feature>
<name>A0A9P6YD81_RHIOR</name>
<evidence type="ECO:0000256" key="3">
    <source>
        <dbReference type="ARBA" id="ARBA00023186"/>
    </source>
</evidence>
<dbReference type="GO" id="GO:0005085">
    <property type="term" value="F:guanyl-nucleotide exchange factor activity"/>
    <property type="evidence" value="ECO:0007669"/>
    <property type="project" value="UniProtKB-KW"/>
</dbReference>
<dbReference type="SUPFAM" id="SSF48371">
    <property type="entry name" value="ARM repeat"/>
    <property type="match status" value="1"/>
</dbReference>
<dbReference type="InterPro" id="IPR016024">
    <property type="entry name" value="ARM-type_fold"/>
</dbReference>
<keyword evidence="3" id="KW-0143">Chaperone</keyword>
<dbReference type="GO" id="GO:0007186">
    <property type="term" value="P:G protein-coupled receptor signaling pathway"/>
    <property type="evidence" value="ECO:0007669"/>
    <property type="project" value="TreeGrafter"/>
</dbReference>
<dbReference type="InterPro" id="IPR019318">
    <property type="entry name" value="Gua_nucleotide_exch_fac_Ric8"/>
</dbReference>
<comment type="caution">
    <text evidence="5">The sequence shown here is derived from an EMBL/GenBank/DDBJ whole genome shotgun (WGS) entry which is preliminary data.</text>
</comment>
<proteinExistence type="inferred from homology"/>
<evidence type="ECO:0000256" key="1">
    <source>
        <dbReference type="ARBA" id="ARBA00009049"/>
    </source>
</evidence>
<dbReference type="GO" id="GO:0001965">
    <property type="term" value="F:G-protein alpha-subunit binding"/>
    <property type="evidence" value="ECO:0007669"/>
    <property type="project" value="TreeGrafter"/>
</dbReference>
<evidence type="ECO:0000313" key="6">
    <source>
        <dbReference type="Proteomes" id="UP000717996"/>
    </source>
</evidence>
<protein>
    <submittedName>
        <fullName evidence="5">Uncharacterized protein</fullName>
    </submittedName>
</protein>
<dbReference type="OrthoDB" id="5585685at2759"/>
<dbReference type="EMBL" id="JAANIT010000668">
    <property type="protein sequence ID" value="KAG1545455.1"/>
    <property type="molecule type" value="Genomic_DNA"/>
</dbReference>
<sequence length="438" mass="49665">MNLLSKLAGLQQQKEILDTLTSREALKCIVNSIYLKSELKKYLEPTIESLQNLLCNDTSQETQFLTCRILFLMTVNRIDLVKQVMKLDIAKGIEKVLLENVSILKDKNSQPIDQNTLINPATVSSEALKLLFNLMLVVSRHQEDSLQTSTYFKNCLIPIFYILFEVPYAEPQPMVPPHSQAIHALMQYPYETILSVWRSQTEWLDSLYKDLEEETDVVANTFMDMLDKSVHALIPSGNPDEDGHMDHQQIDATLSPLLLVIRTLAEGSLPLRERWAVRMLPSEEDRLQPVNQGHSLSAHLIKLMTSTMLPQTQAAVCETYFILCDEDANNFTKQVGYGNAIGYLVNKGIPVELPNDEQQQADENINPITGQYISAEDAGPSLADMTDEEKEREAEKLFVLFERLKKTGVVDVENPITKAKREGKFEHIQDNDHDSDSD</sequence>
<dbReference type="AlphaFoldDB" id="A0A9P6YD81"/>
<keyword evidence="2" id="KW-0344">Guanine-nucleotide releasing factor</keyword>
<evidence type="ECO:0000313" key="5">
    <source>
        <dbReference type="EMBL" id="KAG1545455.1"/>
    </source>
</evidence>
<comment type="similarity">
    <text evidence="1">Belongs to the synembryn family.</text>
</comment>
<accession>A0A9P6YD81</accession>